<comment type="similarity">
    <text evidence="1">Belongs to the PemK/MazF family.</text>
</comment>
<dbReference type="HOGENOM" id="CLU_138587_0_0_11"/>
<evidence type="ECO:0000256" key="2">
    <source>
        <dbReference type="ARBA" id="ARBA00022649"/>
    </source>
</evidence>
<dbReference type="OrthoDB" id="3216180at2"/>
<keyword evidence="4" id="KW-1185">Reference proteome</keyword>
<sequence length="138" mass="15251">MQRGDVWWVDFDERRPVVLLSDEEPSGFQAMQVVAPAGVDISGLGVEVAVGTPEGLPFEGVLRFALPLPGFTPCTWLTTVTRDDLIERAGVLSPVKLREVGEALRAAGESREWSPTTAARLHEIKDARRREALEQRML</sequence>
<dbReference type="InterPro" id="IPR011067">
    <property type="entry name" value="Plasmid_toxin/cell-grow_inhib"/>
</dbReference>
<name>A0A089YWT7_STRGA</name>
<evidence type="ECO:0000256" key="1">
    <source>
        <dbReference type="ARBA" id="ARBA00007521"/>
    </source>
</evidence>
<dbReference type="RefSeq" id="WP_043500383.1">
    <property type="nucleotide sequence ID" value="NZ_CP009438.1"/>
</dbReference>
<protein>
    <recommendedName>
        <fullName evidence="5">Growth inhibitor PemK</fullName>
    </recommendedName>
</protein>
<dbReference type="Gene3D" id="2.30.30.110">
    <property type="match status" value="1"/>
</dbReference>
<evidence type="ECO:0000313" key="3">
    <source>
        <dbReference type="EMBL" id="AIR98085.1"/>
    </source>
</evidence>
<dbReference type="eggNOG" id="COG2337">
    <property type="taxonomic scope" value="Bacteria"/>
</dbReference>
<organism evidence="3 4">
    <name type="scientific">Streptomyces glaucescens</name>
    <dbReference type="NCBI Taxonomy" id="1907"/>
    <lineage>
        <taxon>Bacteria</taxon>
        <taxon>Bacillati</taxon>
        <taxon>Actinomycetota</taxon>
        <taxon>Actinomycetes</taxon>
        <taxon>Kitasatosporales</taxon>
        <taxon>Streptomycetaceae</taxon>
        <taxon>Streptomyces</taxon>
    </lineage>
</organism>
<evidence type="ECO:0008006" key="5">
    <source>
        <dbReference type="Google" id="ProtNLM"/>
    </source>
</evidence>
<dbReference type="KEGG" id="sgu:SGLAU_10375"/>
<proteinExistence type="inferred from homology"/>
<dbReference type="Pfam" id="PF02452">
    <property type="entry name" value="PemK_toxin"/>
    <property type="match status" value="1"/>
</dbReference>
<dbReference type="GO" id="GO:0003677">
    <property type="term" value="F:DNA binding"/>
    <property type="evidence" value="ECO:0007669"/>
    <property type="project" value="InterPro"/>
</dbReference>
<dbReference type="InterPro" id="IPR003477">
    <property type="entry name" value="PemK-like"/>
</dbReference>
<accession>A0A089YWT7</accession>
<reference evidence="4" key="1">
    <citation type="journal article" date="2015" name="J. Biotechnol.">
        <title>Complete genome sequence of the actinobacterium Streptomyces glaucescens GLA.O (DSM 40922) consisting of a linear chromosome and one linear plasmid.</title>
        <authorList>
            <person name="Ortseifen V."/>
            <person name="Winkler A."/>
            <person name="Albersmeier A."/>
            <person name="Wendler S."/>
            <person name="Puhler A."/>
            <person name="Kalinowski J."/>
            <person name="Ruckert C."/>
        </authorList>
    </citation>
    <scope>NUCLEOTIDE SEQUENCE [LARGE SCALE GENOMIC DNA]</scope>
    <source>
        <strain evidence="4">DSM 40922 / GLA O</strain>
    </source>
</reference>
<dbReference type="Proteomes" id="UP000029482">
    <property type="component" value="Chromosome"/>
</dbReference>
<evidence type="ECO:0000313" key="4">
    <source>
        <dbReference type="Proteomes" id="UP000029482"/>
    </source>
</evidence>
<dbReference type="SUPFAM" id="SSF50118">
    <property type="entry name" value="Cell growth inhibitor/plasmid maintenance toxic component"/>
    <property type="match status" value="1"/>
</dbReference>
<dbReference type="AlphaFoldDB" id="A0A089YWT7"/>
<dbReference type="EMBL" id="CP009438">
    <property type="protein sequence ID" value="AIR98085.1"/>
    <property type="molecule type" value="Genomic_DNA"/>
</dbReference>
<gene>
    <name evidence="3" type="ORF">SGLAU_10375</name>
</gene>
<keyword evidence="2" id="KW-1277">Toxin-antitoxin system</keyword>